<keyword evidence="2" id="KW-0862">Zinc</keyword>
<dbReference type="Pfam" id="PF00080">
    <property type="entry name" value="Sod_Cu"/>
    <property type="match status" value="1"/>
</dbReference>
<keyword evidence="2" id="KW-0479">Metal-binding</keyword>
<dbReference type="OrthoDB" id="5431326at2"/>
<proteinExistence type="inferred from homology"/>
<dbReference type="GO" id="GO:0005507">
    <property type="term" value="F:copper ion binding"/>
    <property type="evidence" value="ECO:0007669"/>
    <property type="project" value="InterPro"/>
</dbReference>
<dbReference type="AlphaFoldDB" id="A0A1H3FW03"/>
<reference evidence="6 7" key="1">
    <citation type="submission" date="2016-10" db="EMBL/GenBank/DDBJ databases">
        <authorList>
            <person name="de Groot N.N."/>
        </authorList>
    </citation>
    <scope>NUCLEOTIDE SEQUENCE [LARGE SCALE GENOMIC DNA]</scope>
    <source>
        <strain evidence="6 7">DSM 19219</strain>
    </source>
</reference>
<organism evidence="6 7">
    <name type="scientific">Aidingimonas halophila</name>
    <dbReference type="NCBI Taxonomy" id="574349"/>
    <lineage>
        <taxon>Bacteria</taxon>
        <taxon>Pseudomonadati</taxon>
        <taxon>Pseudomonadota</taxon>
        <taxon>Gammaproteobacteria</taxon>
        <taxon>Oceanospirillales</taxon>
        <taxon>Halomonadaceae</taxon>
        <taxon>Aidingimonas</taxon>
    </lineage>
</organism>
<dbReference type="InterPro" id="IPR001424">
    <property type="entry name" value="SOD_Cu_Zn_dom"/>
</dbReference>
<dbReference type="CDD" id="cd00305">
    <property type="entry name" value="Cu-Zn_Superoxide_Dismutase"/>
    <property type="match status" value="1"/>
</dbReference>
<dbReference type="NCBIfam" id="NF007628">
    <property type="entry name" value="PRK10290.1"/>
    <property type="match status" value="1"/>
</dbReference>
<dbReference type="InterPro" id="IPR036423">
    <property type="entry name" value="SOD-like_Cu/Zn_dom_sf"/>
</dbReference>
<dbReference type="PANTHER" id="PTHR10003">
    <property type="entry name" value="SUPEROXIDE DISMUTASE CU-ZN -RELATED"/>
    <property type="match status" value="1"/>
</dbReference>
<dbReference type="PROSITE" id="PS00087">
    <property type="entry name" value="SOD_CU_ZN_1"/>
    <property type="match status" value="1"/>
</dbReference>
<comment type="function">
    <text evidence="2">Destroys radicals which are normally produced within the cells and which are toxic to biological systems.</text>
</comment>
<dbReference type="Proteomes" id="UP000198500">
    <property type="component" value="Unassembled WGS sequence"/>
</dbReference>
<dbReference type="PROSITE" id="PS00332">
    <property type="entry name" value="SOD_CU_ZN_2"/>
    <property type="match status" value="1"/>
</dbReference>
<keyword evidence="4" id="KW-0732">Signal</keyword>
<dbReference type="STRING" id="574349.SAMN05443545_108162"/>
<dbReference type="SUPFAM" id="SSF49329">
    <property type="entry name" value="Cu,Zn superoxide dismutase-like"/>
    <property type="match status" value="1"/>
</dbReference>
<feature type="region of interest" description="Disordered" evidence="3">
    <location>
        <begin position="66"/>
        <end position="120"/>
    </location>
</feature>
<evidence type="ECO:0000256" key="2">
    <source>
        <dbReference type="RuleBase" id="RU000393"/>
    </source>
</evidence>
<dbReference type="EMBL" id="FNNI01000008">
    <property type="protein sequence ID" value="SDX95141.1"/>
    <property type="molecule type" value="Genomic_DNA"/>
</dbReference>
<keyword evidence="2" id="KW-0186">Copper</keyword>
<dbReference type="InterPro" id="IPR024134">
    <property type="entry name" value="SOD_Cu/Zn_/chaperone"/>
</dbReference>
<feature type="chain" id="PRO_5011793761" description="Superoxide dismutase [Cu-Zn]" evidence="4">
    <location>
        <begin position="24"/>
        <end position="181"/>
    </location>
</feature>
<dbReference type="RefSeq" id="WP_092571555.1">
    <property type="nucleotide sequence ID" value="NZ_BMXH01000018.1"/>
</dbReference>
<protein>
    <recommendedName>
        <fullName evidence="2">Superoxide dismutase [Cu-Zn]</fullName>
        <ecNumber evidence="2">1.15.1.1</ecNumber>
    </recommendedName>
</protein>
<comment type="catalytic activity">
    <reaction evidence="2">
        <text>2 superoxide + 2 H(+) = H2O2 + O2</text>
        <dbReference type="Rhea" id="RHEA:20696"/>
        <dbReference type="ChEBI" id="CHEBI:15378"/>
        <dbReference type="ChEBI" id="CHEBI:15379"/>
        <dbReference type="ChEBI" id="CHEBI:16240"/>
        <dbReference type="ChEBI" id="CHEBI:18421"/>
        <dbReference type="EC" id="1.15.1.1"/>
    </reaction>
</comment>
<accession>A0A1H3FW03</accession>
<evidence type="ECO:0000256" key="4">
    <source>
        <dbReference type="SAM" id="SignalP"/>
    </source>
</evidence>
<dbReference type="GO" id="GO:0004784">
    <property type="term" value="F:superoxide dismutase activity"/>
    <property type="evidence" value="ECO:0007669"/>
    <property type="project" value="UniProtKB-EC"/>
</dbReference>
<evidence type="ECO:0000259" key="5">
    <source>
        <dbReference type="Pfam" id="PF00080"/>
    </source>
</evidence>
<dbReference type="Gene3D" id="2.60.40.200">
    <property type="entry name" value="Superoxide dismutase, copper/zinc binding domain"/>
    <property type="match status" value="1"/>
</dbReference>
<comment type="similarity">
    <text evidence="1 2">Belongs to the Cu-Zn superoxide dismutase family.</text>
</comment>
<evidence type="ECO:0000313" key="7">
    <source>
        <dbReference type="Proteomes" id="UP000198500"/>
    </source>
</evidence>
<dbReference type="EC" id="1.15.1.1" evidence="2"/>
<evidence type="ECO:0000256" key="3">
    <source>
        <dbReference type="SAM" id="MobiDB-lite"/>
    </source>
</evidence>
<gene>
    <name evidence="6" type="ORF">SAMN05443545_108162</name>
</gene>
<sequence>MKRNVMVLGTIAASLLLSSTLQAEQSQQIEMHEVSADGVGEPIGTVQVEDSEHGLLLTPSLSDLPAGGHGFHVHENPSCEPGENDSGEMTPALSAGGHYDPDEAGSHEGPYGDGHLGDLPLLTVNDNGEAVTPVLAPRLSVDDLDGRSLMVHAGGDNYSDDPDALGGGGSRIACGVIDLSS</sequence>
<keyword evidence="7" id="KW-1185">Reference proteome</keyword>
<keyword evidence="2" id="KW-0560">Oxidoreductase</keyword>
<dbReference type="InterPro" id="IPR018152">
    <property type="entry name" value="SOD_Cu/Zn_BS"/>
</dbReference>
<name>A0A1H3FW03_9GAMM</name>
<feature type="signal peptide" evidence="4">
    <location>
        <begin position="1"/>
        <end position="23"/>
    </location>
</feature>
<feature type="domain" description="Superoxide dismutase copper/zinc binding" evidence="5">
    <location>
        <begin position="44"/>
        <end position="177"/>
    </location>
</feature>
<evidence type="ECO:0000313" key="6">
    <source>
        <dbReference type="EMBL" id="SDX95141.1"/>
    </source>
</evidence>
<evidence type="ECO:0000256" key="1">
    <source>
        <dbReference type="ARBA" id="ARBA00010457"/>
    </source>
</evidence>
<comment type="cofactor">
    <cofactor evidence="2">
        <name>Zn(2+)</name>
        <dbReference type="ChEBI" id="CHEBI:29105"/>
    </cofactor>
    <text evidence="2">Binds 1 zinc ion per subunit.</text>
</comment>
<comment type="cofactor">
    <cofactor evidence="2">
        <name>Cu cation</name>
        <dbReference type="ChEBI" id="CHEBI:23378"/>
    </cofactor>
    <text evidence="2">Binds 1 copper ion per subunit.</text>
</comment>